<feature type="region of interest" description="Disordered" evidence="1">
    <location>
        <begin position="1"/>
        <end position="20"/>
    </location>
</feature>
<dbReference type="AlphaFoldDB" id="A0AAP0KHF9"/>
<proteinExistence type="predicted"/>
<comment type="caution">
    <text evidence="2">The sequence shown here is derived from an EMBL/GenBank/DDBJ whole genome shotgun (WGS) entry which is preliminary data.</text>
</comment>
<organism evidence="2 3">
    <name type="scientific">Stephania yunnanensis</name>
    <dbReference type="NCBI Taxonomy" id="152371"/>
    <lineage>
        <taxon>Eukaryota</taxon>
        <taxon>Viridiplantae</taxon>
        <taxon>Streptophyta</taxon>
        <taxon>Embryophyta</taxon>
        <taxon>Tracheophyta</taxon>
        <taxon>Spermatophyta</taxon>
        <taxon>Magnoliopsida</taxon>
        <taxon>Ranunculales</taxon>
        <taxon>Menispermaceae</taxon>
        <taxon>Menispermoideae</taxon>
        <taxon>Cissampelideae</taxon>
        <taxon>Stephania</taxon>
    </lineage>
</organism>
<evidence type="ECO:0000313" key="2">
    <source>
        <dbReference type="EMBL" id="KAK9151654.1"/>
    </source>
</evidence>
<name>A0AAP0KHF9_9MAGN</name>
<keyword evidence="3" id="KW-1185">Reference proteome</keyword>
<gene>
    <name evidence="2" type="ORF">Syun_009963</name>
</gene>
<dbReference type="EMBL" id="JBBNAF010000004">
    <property type="protein sequence ID" value="KAK9151654.1"/>
    <property type="molecule type" value="Genomic_DNA"/>
</dbReference>
<protein>
    <submittedName>
        <fullName evidence="2">Uncharacterized protein</fullName>
    </submittedName>
</protein>
<dbReference type="Proteomes" id="UP001420932">
    <property type="component" value="Unassembled WGS sequence"/>
</dbReference>
<reference evidence="2 3" key="1">
    <citation type="submission" date="2024-01" db="EMBL/GenBank/DDBJ databases">
        <title>Genome assemblies of Stephania.</title>
        <authorList>
            <person name="Yang L."/>
        </authorList>
    </citation>
    <scope>NUCLEOTIDE SEQUENCE [LARGE SCALE GENOMIC DNA]</scope>
    <source>
        <strain evidence="2">YNDBR</strain>
        <tissue evidence="2">Leaf</tissue>
    </source>
</reference>
<evidence type="ECO:0000313" key="3">
    <source>
        <dbReference type="Proteomes" id="UP001420932"/>
    </source>
</evidence>
<sequence length="104" mass="11644">MRKQKLQTSPLPSVHPSSTNIPSFHCAVVSVAYYPHPMSSITIILHHLPWYSSPFKSFRIFLSNNYNATCIMSFISPTELSLLSNVLAFLSFHTSDNSVVEQAS</sequence>
<evidence type="ECO:0000256" key="1">
    <source>
        <dbReference type="SAM" id="MobiDB-lite"/>
    </source>
</evidence>
<accession>A0AAP0KHF9</accession>